<keyword evidence="3" id="KW-1185">Reference proteome</keyword>
<name>A0A5B9QSI8_9BACT</name>
<protein>
    <recommendedName>
        <fullName evidence="4">Phage integrase family protein</fullName>
    </recommendedName>
</protein>
<accession>A0A5B9QSI8</accession>
<evidence type="ECO:0008006" key="4">
    <source>
        <dbReference type="Google" id="ProtNLM"/>
    </source>
</evidence>
<evidence type="ECO:0000313" key="2">
    <source>
        <dbReference type="EMBL" id="QEG42087.1"/>
    </source>
</evidence>
<dbReference type="Proteomes" id="UP000325286">
    <property type="component" value="Chromosome"/>
</dbReference>
<dbReference type="SUPFAM" id="SSF56349">
    <property type="entry name" value="DNA breaking-rejoining enzymes"/>
    <property type="match status" value="1"/>
</dbReference>
<gene>
    <name evidence="2" type="ORF">UC8_41170</name>
</gene>
<dbReference type="EMBL" id="CP042914">
    <property type="protein sequence ID" value="QEG42087.1"/>
    <property type="molecule type" value="Genomic_DNA"/>
</dbReference>
<dbReference type="InterPro" id="IPR011010">
    <property type="entry name" value="DNA_brk_join_enz"/>
</dbReference>
<dbReference type="GO" id="GO:0003677">
    <property type="term" value="F:DNA binding"/>
    <property type="evidence" value="ECO:0007669"/>
    <property type="project" value="InterPro"/>
</dbReference>
<dbReference type="GO" id="GO:0015074">
    <property type="term" value="P:DNA integration"/>
    <property type="evidence" value="ECO:0007669"/>
    <property type="project" value="InterPro"/>
</dbReference>
<keyword evidence="1" id="KW-0233">DNA recombination</keyword>
<organism evidence="2 3">
    <name type="scientific">Roseimaritima ulvae</name>
    <dbReference type="NCBI Taxonomy" id="980254"/>
    <lineage>
        <taxon>Bacteria</taxon>
        <taxon>Pseudomonadati</taxon>
        <taxon>Planctomycetota</taxon>
        <taxon>Planctomycetia</taxon>
        <taxon>Pirellulales</taxon>
        <taxon>Pirellulaceae</taxon>
        <taxon>Roseimaritima</taxon>
    </lineage>
</organism>
<evidence type="ECO:0000256" key="1">
    <source>
        <dbReference type="ARBA" id="ARBA00023172"/>
    </source>
</evidence>
<proteinExistence type="predicted"/>
<reference evidence="2 3" key="1">
    <citation type="submission" date="2019-08" db="EMBL/GenBank/DDBJ databases">
        <title>Deep-cultivation of Planctomycetes and their phenomic and genomic characterization uncovers novel biology.</title>
        <authorList>
            <person name="Wiegand S."/>
            <person name="Jogler M."/>
            <person name="Boedeker C."/>
            <person name="Pinto D."/>
            <person name="Vollmers J."/>
            <person name="Rivas-Marin E."/>
            <person name="Kohn T."/>
            <person name="Peeters S.H."/>
            <person name="Heuer A."/>
            <person name="Rast P."/>
            <person name="Oberbeckmann S."/>
            <person name="Bunk B."/>
            <person name="Jeske O."/>
            <person name="Meyerdierks A."/>
            <person name="Storesund J.E."/>
            <person name="Kallscheuer N."/>
            <person name="Luecker S."/>
            <person name="Lage O.M."/>
            <person name="Pohl T."/>
            <person name="Merkel B.J."/>
            <person name="Hornburger P."/>
            <person name="Mueller R.-W."/>
            <person name="Bruemmer F."/>
            <person name="Labrenz M."/>
            <person name="Spormann A.M."/>
            <person name="Op den Camp H."/>
            <person name="Overmann J."/>
            <person name="Amann R."/>
            <person name="Jetten M.S.M."/>
            <person name="Mascher T."/>
            <person name="Medema M.H."/>
            <person name="Devos D.P."/>
            <person name="Kaster A.-K."/>
            <person name="Ovreas L."/>
            <person name="Rohde M."/>
            <person name="Galperin M.Y."/>
            <person name="Jogler C."/>
        </authorList>
    </citation>
    <scope>NUCLEOTIDE SEQUENCE [LARGE SCALE GENOMIC DNA]</scope>
    <source>
        <strain evidence="2 3">UC8</strain>
    </source>
</reference>
<evidence type="ECO:0000313" key="3">
    <source>
        <dbReference type="Proteomes" id="UP000325286"/>
    </source>
</evidence>
<dbReference type="OrthoDB" id="215580at2"/>
<dbReference type="KEGG" id="rul:UC8_41170"/>
<dbReference type="InterPro" id="IPR013762">
    <property type="entry name" value="Integrase-like_cat_sf"/>
</dbReference>
<dbReference type="RefSeq" id="WP_068141591.1">
    <property type="nucleotide sequence ID" value="NZ_CP042914.1"/>
</dbReference>
<dbReference type="Gene3D" id="1.10.443.10">
    <property type="entry name" value="Intergrase catalytic core"/>
    <property type="match status" value="1"/>
</dbReference>
<dbReference type="GO" id="GO:0006310">
    <property type="term" value="P:DNA recombination"/>
    <property type="evidence" value="ECO:0007669"/>
    <property type="project" value="UniProtKB-KW"/>
</dbReference>
<dbReference type="AlphaFoldDB" id="A0A5B9QSI8"/>
<sequence length="464" mass="53383">MPFKYQLTWIQQAKRWRKRYRSKTYYLKTRTGGKRDRAGYLEALAEWERLKAFIDGLGPNPYTATGAIIPEAQLLKSGSVYLPPAPVPQPAPDVVSVADPAHTVTQTLGPDEPKDTAEPLPPWIIGTGIGPMLHPELVVSDKGTPTGERRISKLAEVWHSERRKQVERGELTLKQWSEDQSKLQVFRDFIFANYPNVVFADQITPEILNQYRDKQWEFVDCGTENSIGRETLKKRLSNVRQWLGFLVDHNYLAELPKDLSKYARVKIDKPKPIFWTIAEIKKLAEQATPRTKLYLMLGLNCGWTQKDIATLEASMIDWDTRIIERGRSKTGVRSKCRLWPSTLALLERERRNNSKTKGPLLLNANGLPLYYERVNDRGKIAIADAIRFSFDRLKNRKKMGFKEHPCSFKHLRKTGANEIEKINPELTGLYLAHSEGQMKRHYVEQQFEALFVETDKLESLFGFA</sequence>